<feature type="non-terminal residue" evidence="5">
    <location>
        <position position="1"/>
    </location>
</feature>
<keyword evidence="5" id="KW-0808">Transferase</keyword>
<name>A0A8B6FIX1_MYTGA</name>
<dbReference type="InterPro" id="IPR043519">
    <property type="entry name" value="NT_sf"/>
</dbReference>
<evidence type="ECO:0000313" key="5">
    <source>
        <dbReference type="EMBL" id="VDI49266.1"/>
    </source>
</evidence>
<feature type="domain" description="Polymerase nucleotidyl transferase" evidence="2">
    <location>
        <begin position="259"/>
        <end position="327"/>
    </location>
</feature>
<dbReference type="EC" id="2.7.7.86" evidence="5"/>
<organism evidence="5 6">
    <name type="scientific">Mytilus galloprovincialis</name>
    <name type="common">Mediterranean mussel</name>
    <dbReference type="NCBI Taxonomy" id="29158"/>
    <lineage>
        <taxon>Eukaryota</taxon>
        <taxon>Metazoa</taxon>
        <taxon>Spiralia</taxon>
        <taxon>Lophotrochozoa</taxon>
        <taxon>Mollusca</taxon>
        <taxon>Bivalvia</taxon>
        <taxon>Autobranchia</taxon>
        <taxon>Pteriomorphia</taxon>
        <taxon>Mytilida</taxon>
        <taxon>Mytiloidea</taxon>
        <taxon>Mytilidae</taxon>
        <taxon>Mytilinae</taxon>
        <taxon>Mytilus</taxon>
    </lineage>
</organism>
<evidence type="ECO:0000256" key="1">
    <source>
        <dbReference type="ARBA" id="ARBA00008307"/>
    </source>
</evidence>
<feature type="domain" description="Mab-21-like nucleotidyltransferase" evidence="3">
    <location>
        <begin position="93"/>
        <end position="168"/>
    </location>
</feature>
<dbReference type="InterPro" id="IPR046906">
    <property type="entry name" value="Mab-21_HhH/H2TH-like"/>
</dbReference>
<dbReference type="InterPro" id="IPR024810">
    <property type="entry name" value="MAB21L/cGLR"/>
</dbReference>
<keyword evidence="6" id="KW-1185">Reference proteome</keyword>
<dbReference type="InterPro" id="IPR046903">
    <property type="entry name" value="Mab-21-like_nuc_Trfase"/>
</dbReference>
<dbReference type="SMART" id="SM01265">
    <property type="entry name" value="Mab-21"/>
    <property type="match status" value="2"/>
</dbReference>
<comment type="similarity">
    <text evidence="1">Belongs to the mab-21 family.</text>
</comment>
<dbReference type="AlphaFoldDB" id="A0A8B6FIX1"/>
<dbReference type="SUPFAM" id="SSF81301">
    <property type="entry name" value="Nucleotidyltransferase"/>
    <property type="match status" value="1"/>
</dbReference>
<evidence type="ECO:0000313" key="6">
    <source>
        <dbReference type="Proteomes" id="UP000596742"/>
    </source>
</evidence>
<evidence type="ECO:0000259" key="4">
    <source>
        <dbReference type="Pfam" id="PF20266"/>
    </source>
</evidence>
<dbReference type="OrthoDB" id="6127746at2759"/>
<gene>
    <name evidence="5" type="ORF">MGAL_10B065735</name>
</gene>
<protein>
    <submittedName>
        <fullName evidence="5">Cyclic GMP-AMP synthase</fullName>
        <ecNumber evidence="5">2.7.7.86</ecNumber>
    </submittedName>
</protein>
<keyword evidence="5" id="KW-0548">Nucleotidyltransferase</keyword>
<dbReference type="Pfam" id="PF01909">
    <property type="entry name" value="NTP_transf_2"/>
    <property type="match status" value="1"/>
</dbReference>
<dbReference type="PANTHER" id="PTHR10656:SF69">
    <property type="entry name" value="MAB-21-LIKE HHH_H2TH-LIKE DOMAIN-CONTAINING PROTEIN"/>
    <property type="match status" value="1"/>
</dbReference>
<reference evidence="5" key="1">
    <citation type="submission" date="2018-11" db="EMBL/GenBank/DDBJ databases">
        <authorList>
            <person name="Alioto T."/>
            <person name="Alioto T."/>
        </authorList>
    </citation>
    <scope>NUCLEOTIDE SEQUENCE</scope>
</reference>
<comment type="caution">
    <text evidence="5">The sequence shown here is derived from an EMBL/GenBank/DDBJ whole genome shotgun (WGS) entry which is preliminary data.</text>
</comment>
<proteinExistence type="inferred from homology"/>
<dbReference type="PANTHER" id="PTHR10656">
    <property type="entry name" value="CELL FATE DETERMINING PROTEIN MAB21-RELATED"/>
    <property type="match status" value="1"/>
</dbReference>
<dbReference type="Pfam" id="PF20266">
    <property type="entry name" value="Mab-21_C"/>
    <property type="match status" value="1"/>
</dbReference>
<dbReference type="Pfam" id="PF03281">
    <property type="entry name" value="Mab-21"/>
    <property type="match status" value="2"/>
</dbReference>
<evidence type="ECO:0000259" key="3">
    <source>
        <dbReference type="Pfam" id="PF03281"/>
    </source>
</evidence>
<dbReference type="EMBL" id="UYJE01006818">
    <property type="protein sequence ID" value="VDI49266.1"/>
    <property type="molecule type" value="Genomic_DNA"/>
</dbReference>
<feature type="domain" description="Mab-21-like HhH/H2TH-like" evidence="4">
    <location>
        <begin position="457"/>
        <end position="551"/>
    </location>
</feature>
<dbReference type="Proteomes" id="UP000596742">
    <property type="component" value="Unassembled WGS sequence"/>
</dbReference>
<evidence type="ECO:0000259" key="2">
    <source>
        <dbReference type="Pfam" id="PF01909"/>
    </source>
</evidence>
<sequence length="593" mass="68700">MRGSDLDVMVVQKWFDVCEELKSLHHDPTKIHLLMERDDVKPCYTLLRLVYSRSSKDMRDCDEHNGKQYLSSAWYKQSLVNDKHEIHGPCLSDKEGEVDIAACLHCKTWIAPAIQWVSRSRNSWPSHKVKQSIIDHGVLFVPIGAKGSQKENLEWRVSFSVGEKFLINTFTHTQLLCYALLKIILKDVIDIHSECKDLLSSYFLKTIMFWISGDLPQSIWKPDSINPNTSIALYRYLCQHIVGTEDHVKQVRLMNAVRDNMQNFKNVTIITSGSFGEGLEMRGSDFDIMIVLKQFDVCEELKSHYHPNKIQLLIERDDVKPCYTLLRLVYSRSSEVMRACDEHNGKQYLSSALHKQGLVNDELGTIHGPCFSNKKETIDLASCLHCKTWISPAIQWVSRSSNSWPSHEVKQSIVDHGVLFVPIGAKGSQKENLEWRVSFSVGEKFLINTFTHTQLLCYALLKIVLKDVLAIHSECKDLLCSYFLKTIMFWISEELPLSIWKPNNLIPCFMRCYKRLIYCVEHSVCLHYFIPENNLFENKIEGRSREILLEKLSTLHSYGWQCVLFSDQISNFHVSMWNFQLEPHILYVDDVNQ</sequence>
<feature type="domain" description="Mab-21-like nucleotidyltransferase" evidence="3">
    <location>
        <begin position="372"/>
        <end position="448"/>
    </location>
</feature>
<dbReference type="InterPro" id="IPR002934">
    <property type="entry name" value="Polymerase_NTP_transf_dom"/>
</dbReference>
<accession>A0A8B6FIX1</accession>
<dbReference type="GO" id="GO:0061501">
    <property type="term" value="F:2',3'-cyclic GMP-AMP synthase activity"/>
    <property type="evidence" value="ECO:0007669"/>
    <property type="project" value="UniProtKB-EC"/>
</dbReference>
<dbReference type="Gene3D" id="1.10.1410.40">
    <property type="match status" value="2"/>
</dbReference>